<dbReference type="Proteomes" id="UP000789572">
    <property type="component" value="Unassembled WGS sequence"/>
</dbReference>
<sequence>MNGTRVIESENGWKVIAKKLKRAKNEQIQNDKQKIDLVESNVEMEKLGKIESQSPIIIEKTLEHMAVMTQNMWLNGGRIYCQKKFGHPKYTRSFIVDKFYQ</sequence>
<dbReference type="OrthoDB" id="66881at2759"/>
<dbReference type="EMBL" id="CAJVPJ010001717">
    <property type="protein sequence ID" value="CAG8601493.1"/>
    <property type="molecule type" value="Genomic_DNA"/>
</dbReference>
<comment type="caution">
    <text evidence="1">The sequence shown here is derived from an EMBL/GenBank/DDBJ whole genome shotgun (WGS) entry which is preliminary data.</text>
</comment>
<dbReference type="AlphaFoldDB" id="A0A9N9CFC6"/>
<name>A0A9N9CFC6_9GLOM</name>
<keyword evidence="2" id="KW-1185">Reference proteome</keyword>
<proteinExistence type="predicted"/>
<evidence type="ECO:0000313" key="2">
    <source>
        <dbReference type="Proteomes" id="UP000789572"/>
    </source>
</evidence>
<gene>
    <name evidence="1" type="ORF">POCULU_LOCUS7488</name>
</gene>
<accession>A0A9N9CFC6</accession>
<protein>
    <submittedName>
        <fullName evidence="1">1032_t:CDS:1</fullName>
    </submittedName>
</protein>
<evidence type="ECO:0000313" key="1">
    <source>
        <dbReference type="EMBL" id="CAG8601493.1"/>
    </source>
</evidence>
<organism evidence="1 2">
    <name type="scientific">Paraglomus occultum</name>
    <dbReference type="NCBI Taxonomy" id="144539"/>
    <lineage>
        <taxon>Eukaryota</taxon>
        <taxon>Fungi</taxon>
        <taxon>Fungi incertae sedis</taxon>
        <taxon>Mucoromycota</taxon>
        <taxon>Glomeromycotina</taxon>
        <taxon>Glomeromycetes</taxon>
        <taxon>Paraglomerales</taxon>
        <taxon>Paraglomeraceae</taxon>
        <taxon>Paraglomus</taxon>
    </lineage>
</organism>
<reference evidence="1" key="1">
    <citation type="submission" date="2021-06" db="EMBL/GenBank/DDBJ databases">
        <authorList>
            <person name="Kallberg Y."/>
            <person name="Tangrot J."/>
            <person name="Rosling A."/>
        </authorList>
    </citation>
    <scope>NUCLEOTIDE SEQUENCE</scope>
    <source>
        <strain evidence="1">IA702</strain>
    </source>
</reference>